<dbReference type="InterPro" id="IPR017911">
    <property type="entry name" value="MacB-like_ATP-bd"/>
</dbReference>
<evidence type="ECO:0000256" key="3">
    <source>
        <dbReference type="ARBA" id="ARBA00022840"/>
    </source>
</evidence>
<dbReference type="Pfam" id="PF00005">
    <property type="entry name" value="ABC_tran"/>
    <property type="match status" value="1"/>
</dbReference>
<name>A0ABX9D1I4_9ACTN</name>
<dbReference type="Proteomes" id="UP000249045">
    <property type="component" value="Unassembled WGS sequence"/>
</dbReference>
<keyword evidence="1" id="KW-0813">Transport</keyword>
<sequence>MIAEAVLNVEGVSRTYPGGVTALDDVSLTVRAGEMLAIVGPSGSGKSTLLNIMGTLDLPTSGRVRVAGQEVTALSDRRLSALRGRWLGFVFQQFHLTDGLDAAENVATGLLYAGVPRRRRRRTAIDALARVGLAHRVDHLPQQLSGGERQRVAIARALVNEPALVLADEPTGALDTVNGEAVLALLTDLNAEGTTIAVITHDRDLAARTPRQVEIRDGRIVADTVTGSRA</sequence>
<reference evidence="5 6" key="1">
    <citation type="submission" date="2018-03" db="EMBL/GenBank/DDBJ databases">
        <title>Defining the species Micromonospora saelicesensis and Micromonospora noduli under the framework of genomics.</title>
        <authorList>
            <person name="Riesco R."/>
            <person name="Trujillo M.E."/>
        </authorList>
    </citation>
    <scope>NUCLEOTIDE SEQUENCE [LARGE SCALE GENOMIC DNA]</scope>
    <source>
        <strain evidence="5 6">MED15</strain>
    </source>
</reference>
<dbReference type="PANTHER" id="PTHR24220:SF86">
    <property type="entry name" value="ABC TRANSPORTER ABCH.1"/>
    <property type="match status" value="1"/>
</dbReference>
<dbReference type="InterPro" id="IPR027417">
    <property type="entry name" value="P-loop_NTPase"/>
</dbReference>
<dbReference type="PROSITE" id="PS00211">
    <property type="entry name" value="ABC_TRANSPORTER_1"/>
    <property type="match status" value="1"/>
</dbReference>
<dbReference type="Gene3D" id="3.40.50.300">
    <property type="entry name" value="P-loop containing nucleotide triphosphate hydrolases"/>
    <property type="match status" value="1"/>
</dbReference>
<accession>A0ABX9D1I4</accession>
<dbReference type="EMBL" id="PYAC01000012">
    <property type="protein sequence ID" value="RAO18198.1"/>
    <property type="molecule type" value="Genomic_DNA"/>
</dbReference>
<feature type="domain" description="ABC transporter" evidence="4">
    <location>
        <begin position="7"/>
        <end position="230"/>
    </location>
</feature>
<evidence type="ECO:0000313" key="5">
    <source>
        <dbReference type="EMBL" id="RAO18198.1"/>
    </source>
</evidence>
<dbReference type="PROSITE" id="PS50893">
    <property type="entry name" value="ABC_TRANSPORTER_2"/>
    <property type="match status" value="1"/>
</dbReference>
<dbReference type="CDD" id="cd03255">
    <property type="entry name" value="ABC_MJ0796_LolCDE_FtsE"/>
    <property type="match status" value="1"/>
</dbReference>
<keyword evidence="2" id="KW-0547">Nucleotide-binding</keyword>
<comment type="caution">
    <text evidence="5">The sequence shown here is derived from an EMBL/GenBank/DDBJ whole genome shotgun (WGS) entry which is preliminary data.</text>
</comment>
<evidence type="ECO:0000313" key="6">
    <source>
        <dbReference type="Proteomes" id="UP000249045"/>
    </source>
</evidence>
<keyword evidence="6" id="KW-1185">Reference proteome</keyword>
<evidence type="ECO:0000256" key="2">
    <source>
        <dbReference type="ARBA" id="ARBA00022741"/>
    </source>
</evidence>
<evidence type="ECO:0000259" key="4">
    <source>
        <dbReference type="PROSITE" id="PS50893"/>
    </source>
</evidence>
<gene>
    <name evidence="5" type="ORF">MED15_03548</name>
</gene>
<keyword evidence="3 5" id="KW-0067">ATP-binding</keyword>
<evidence type="ECO:0000256" key="1">
    <source>
        <dbReference type="ARBA" id="ARBA00022448"/>
    </source>
</evidence>
<proteinExistence type="predicted"/>
<protein>
    <submittedName>
        <fullName evidence="5">ABC transporter ATP-binding protein</fullName>
    </submittedName>
</protein>
<dbReference type="InterPro" id="IPR017871">
    <property type="entry name" value="ABC_transporter-like_CS"/>
</dbReference>
<dbReference type="PANTHER" id="PTHR24220">
    <property type="entry name" value="IMPORT ATP-BINDING PROTEIN"/>
    <property type="match status" value="1"/>
</dbReference>
<dbReference type="GO" id="GO:0005524">
    <property type="term" value="F:ATP binding"/>
    <property type="evidence" value="ECO:0007669"/>
    <property type="project" value="UniProtKB-KW"/>
</dbReference>
<dbReference type="SMART" id="SM00382">
    <property type="entry name" value="AAA"/>
    <property type="match status" value="1"/>
</dbReference>
<organism evidence="5 6">
    <name type="scientific">Micromonospora noduli</name>
    <dbReference type="NCBI Taxonomy" id="709876"/>
    <lineage>
        <taxon>Bacteria</taxon>
        <taxon>Bacillati</taxon>
        <taxon>Actinomycetota</taxon>
        <taxon>Actinomycetes</taxon>
        <taxon>Micromonosporales</taxon>
        <taxon>Micromonosporaceae</taxon>
        <taxon>Micromonospora</taxon>
    </lineage>
</organism>
<dbReference type="InterPro" id="IPR003593">
    <property type="entry name" value="AAA+_ATPase"/>
</dbReference>
<dbReference type="InterPro" id="IPR015854">
    <property type="entry name" value="ABC_transpr_LolD-like"/>
</dbReference>
<dbReference type="SUPFAM" id="SSF52540">
    <property type="entry name" value="P-loop containing nucleoside triphosphate hydrolases"/>
    <property type="match status" value="1"/>
</dbReference>
<dbReference type="InterPro" id="IPR003439">
    <property type="entry name" value="ABC_transporter-like_ATP-bd"/>
</dbReference>